<evidence type="ECO:0000256" key="1">
    <source>
        <dbReference type="ARBA" id="ARBA00009410"/>
    </source>
</evidence>
<dbReference type="EMBL" id="POSP01000001">
    <property type="protein sequence ID" value="PND39860.1"/>
    <property type="molecule type" value="Genomic_DNA"/>
</dbReference>
<dbReference type="NCBIfam" id="NF001933">
    <property type="entry name" value="PRK00711.1"/>
    <property type="match status" value="1"/>
</dbReference>
<keyword evidence="5" id="KW-1185">Reference proteome</keyword>
<dbReference type="GO" id="GO:0005737">
    <property type="term" value="C:cytoplasm"/>
    <property type="evidence" value="ECO:0007669"/>
    <property type="project" value="TreeGrafter"/>
</dbReference>
<dbReference type="InterPro" id="IPR036188">
    <property type="entry name" value="FAD/NAD-bd_sf"/>
</dbReference>
<comment type="similarity">
    <text evidence="1">Belongs to the DadA oxidoreductase family.</text>
</comment>
<reference evidence="4 5" key="1">
    <citation type="submission" date="2018-01" db="EMBL/GenBank/DDBJ databases">
        <title>Draft genome sequence of Paucibacter aquatile CR182 isolated from freshwater of the Nakdong River.</title>
        <authorList>
            <person name="Choi A."/>
            <person name="Chung E.J."/>
        </authorList>
    </citation>
    <scope>NUCLEOTIDE SEQUENCE [LARGE SCALE GENOMIC DNA]</scope>
    <source>
        <strain evidence="4 5">CR182</strain>
    </source>
</reference>
<dbReference type="GO" id="GO:0055130">
    <property type="term" value="P:D-alanine catabolic process"/>
    <property type="evidence" value="ECO:0007669"/>
    <property type="project" value="TreeGrafter"/>
</dbReference>
<feature type="domain" description="FAD dependent oxidoreductase" evidence="3">
    <location>
        <begin position="3"/>
        <end position="407"/>
    </location>
</feature>
<keyword evidence="2" id="KW-0560">Oxidoreductase</keyword>
<name>A0A2N8L2C5_9BURK</name>
<dbReference type="AlphaFoldDB" id="A0A2N8L2C5"/>
<dbReference type="PANTHER" id="PTHR13847">
    <property type="entry name" value="SARCOSINE DEHYDROGENASE-RELATED"/>
    <property type="match status" value="1"/>
</dbReference>
<organism evidence="4 5">
    <name type="scientific">Kinneretia aquatilis</name>
    <dbReference type="NCBI Taxonomy" id="2070761"/>
    <lineage>
        <taxon>Bacteria</taxon>
        <taxon>Pseudomonadati</taxon>
        <taxon>Pseudomonadota</taxon>
        <taxon>Betaproteobacteria</taxon>
        <taxon>Burkholderiales</taxon>
        <taxon>Sphaerotilaceae</taxon>
        <taxon>Roseateles</taxon>
    </lineage>
</organism>
<sequence length="435" mass="47639">MHAIVLGAGVTGVTTAWYLRQAGFEVTVIDRQPAAGLETSYANGGQISVSHAEPWANPGAPLKVLKWLMKEDAPLLFRLRADPAQWRWGLQFLRECTPGRTAHNIRNIVNLGLYSREQLQRLRAATGIAYDQRQQGILHFYTSEQEYAAAQEPARIMREQGCELDMKTPEECVAIEPALAQCRAQIVGGSMTPSDESGDAHRFTQALAALAEQAGVKFRYQTRVLGCEREGQDLARVIVADANGEIERLTADRFVLCLGSFSRGLARELGVSLNIYPAKGYSMTLPVISPAHSYQVSLTDDEYKLVFSRLGDRLRVAGTAELNGYDSTLNLRRCEALLRRTRELFPQMVAPEGQPSGAQYWTGLRPATPSNLPYIGASRVGRLFLNTGHGTLGWTHSCGSAAALADLICGRRPELDYAFCGPELGAWAGRAQAAT</sequence>
<evidence type="ECO:0000256" key="2">
    <source>
        <dbReference type="ARBA" id="ARBA00023002"/>
    </source>
</evidence>
<dbReference type="GO" id="GO:0005886">
    <property type="term" value="C:plasma membrane"/>
    <property type="evidence" value="ECO:0007669"/>
    <property type="project" value="TreeGrafter"/>
</dbReference>
<dbReference type="OrthoDB" id="18526at2"/>
<comment type="caution">
    <text evidence="4">The sequence shown here is derived from an EMBL/GenBank/DDBJ whole genome shotgun (WGS) entry which is preliminary data.</text>
</comment>
<dbReference type="SUPFAM" id="SSF54373">
    <property type="entry name" value="FAD-linked reductases, C-terminal domain"/>
    <property type="match status" value="1"/>
</dbReference>
<dbReference type="Pfam" id="PF01266">
    <property type="entry name" value="DAO"/>
    <property type="match status" value="1"/>
</dbReference>
<dbReference type="RefSeq" id="WP_102765998.1">
    <property type="nucleotide sequence ID" value="NZ_POSP01000001.1"/>
</dbReference>
<accession>A0A2N8L2C5</accession>
<dbReference type="PANTHER" id="PTHR13847:SF280">
    <property type="entry name" value="D-AMINO ACID DEHYDROGENASE"/>
    <property type="match status" value="1"/>
</dbReference>
<dbReference type="InterPro" id="IPR006076">
    <property type="entry name" value="FAD-dep_OxRdtase"/>
</dbReference>
<dbReference type="Gene3D" id="3.30.9.10">
    <property type="entry name" value="D-Amino Acid Oxidase, subunit A, domain 2"/>
    <property type="match status" value="1"/>
</dbReference>
<proteinExistence type="inferred from homology"/>
<protein>
    <submittedName>
        <fullName evidence="4">Amino acid dehydrogenase</fullName>
    </submittedName>
</protein>
<evidence type="ECO:0000313" key="5">
    <source>
        <dbReference type="Proteomes" id="UP000235916"/>
    </source>
</evidence>
<gene>
    <name evidence="4" type="ORF">C1O66_00115</name>
</gene>
<dbReference type="GO" id="GO:0008718">
    <property type="term" value="F:D-amino-acid dehydrogenase activity"/>
    <property type="evidence" value="ECO:0007669"/>
    <property type="project" value="TreeGrafter"/>
</dbReference>
<dbReference type="Gene3D" id="3.50.50.60">
    <property type="entry name" value="FAD/NAD(P)-binding domain"/>
    <property type="match status" value="2"/>
</dbReference>
<evidence type="ECO:0000259" key="3">
    <source>
        <dbReference type="Pfam" id="PF01266"/>
    </source>
</evidence>
<evidence type="ECO:0000313" key="4">
    <source>
        <dbReference type="EMBL" id="PND39860.1"/>
    </source>
</evidence>
<dbReference type="SUPFAM" id="SSF51905">
    <property type="entry name" value="FAD/NAD(P)-binding domain"/>
    <property type="match status" value="1"/>
</dbReference>
<dbReference type="Proteomes" id="UP000235916">
    <property type="component" value="Unassembled WGS sequence"/>
</dbReference>